<evidence type="ECO:0000256" key="1">
    <source>
        <dbReference type="ARBA" id="ARBA00022490"/>
    </source>
</evidence>
<feature type="modified residue" description="4-aspartylphosphate" evidence="7">
    <location>
        <position position="56"/>
    </location>
</feature>
<keyword evidence="2" id="KW-0145">Chemotaxis</keyword>
<dbReference type="InterPro" id="IPR011006">
    <property type="entry name" value="CheY-like_superfamily"/>
</dbReference>
<dbReference type="InterPro" id="IPR000673">
    <property type="entry name" value="Sig_transdc_resp-reg_Me-estase"/>
</dbReference>
<gene>
    <name evidence="10" type="ORF">A9D12_10095</name>
</gene>
<dbReference type="RefSeq" id="WP_068351421.1">
    <property type="nucleotide sequence ID" value="NZ_CP016033.1"/>
</dbReference>
<comment type="catalytic activity">
    <reaction evidence="5">
        <text>[protein]-L-glutamate 5-O-methyl ester + H2O = L-glutamyl-[protein] + methanol + H(+)</text>
        <dbReference type="Rhea" id="RHEA:23236"/>
        <dbReference type="Rhea" id="RHEA-COMP:10208"/>
        <dbReference type="Rhea" id="RHEA-COMP:10311"/>
        <dbReference type="ChEBI" id="CHEBI:15377"/>
        <dbReference type="ChEBI" id="CHEBI:15378"/>
        <dbReference type="ChEBI" id="CHEBI:17790"/>
        <dbReference type="ChEBI" id="CHEBI:29973"/>
        <dbReference type="ChEBI" id="CHEBI:82795"/>
        <dbReference type="EC" id="3.1.1.61"/>
    </reaction>
</comment>
<evidence type="ECO:0000256" key="5">
    <source>
        <dbReference type="ARBA" id="ARBA00048267"/>
    </source>
</evidence>
<proteinExistence type="predicted"/>
<dbReference type="OrthoDB" id="9793421at2"/>
<evidence type="ECO:0000313" key="10">
    <source>
        <dbReference type="EMBL" id="ANK13233.1"/>
    </source>
</evidence>
<organism evidence="10 11">
    <name type="scientific">Erythrobacter neustonensis</name>
    <dbReference type="NCBI Taxonomy" id="1112"/>
    <lineage>
        <taxon>Bacteria</taxon>
        <taxon>Pseudomonadati</taxon>
        <taxon>Pseudomonadota</taxon>
        <taxon>Alphaproteobacteria</taxon>
        <taxon>Sphingomonadales</taxon>
        <taxon>Erythrobacteraceae</taxon>
        <taxon>Erythrobacter/Porphyrobacter group</taxon>
        <taxon>Erythrobacter</taxon>
    </lineage>
</organism>
<dbReference type="InterPro" id="IPR001789">
    <property type="entry name" value="Sig_transdc_resp-reg_receiver"/>
</dbReference>
<dbReference type="EC" id="3.1.1.61" evidence="4"/>
<dbReference type="PANTHER" id="PTHR42872:SF6">
    <property type="entry name" value="PROTEIN-GLUTAMATE METHYLESTERASE_PROTEIN-GLUTAMINE GLUTAMINASE"/>
    <property type="match status" value="1"/>
</dbReference>
<protein>
    <recommendedName>
        <fullName evidence="4">protein-glutamate methylesterase</fullName>
        <ecNumber evidence="4">3.1.1.61</ecNumber>
    </recommendedName>
</protein>
<dbReference type="GO" id="GO:0006935">
    <property type="term" value="P:chemotaxis"/>
    <property type="evidence" value="ECO:0007669"/>
    <property type="project" value="UniProtKB-KW"/>
</dbReference>
<name>A0A192D431_9SPHN</name>
<dbReference type="KEGG" id="pns:A9D12_10095"/>
<dbReference type="SUPFAM" id="SSF52738">
    <property type="entry name" value="Methylesterase CheB, C-terminal domain"/>
    <property type="match status" value="1"/>
</dbReference>
<dbReference type="InterPro" id="IPR035909">
    <property type="entry name" value="CheB_C"/>
</dbReference>
<keyword evidence="1" id="KW-0963">Cytoplasm</keyword>
<evidence type="ECO:0000256" key="7">
    <source>
        <dbReference type="PROSITE-ProRule" id="PRU00169"/>
    </source>
</evidence>
<accession>A0A192D431</accession>
<keyword evidence="7" id="KW-0597">Phosphoprotein</keyword>
<dbReference type="GO" id="GO:0008984">
    <property type="term" value="F:protein-glutamate methylesterase activity"/>
    <property type="evidence" value="ECO:0007669"/>
    <property type="project" value="UniProtKB-EC"/>
</dbReference>
<dbReference type="SUPFAM" id="SSF52172">
    <property type="entry name" value="CheY-like"/>
    <property type="match status" value="1"/>
</dbReference>
<evidence type="ECO:0000256" key="6">
    <source>
        <dbReference type="PROSITE-ProRule" id="PRU00050"/>
    </source>
</evidence>
<feature type="domain" description="Response regulatory" evidence="8">
    <location>
        <begin position="5"/>
        <end position="122"/>
    </location>
</feature>
<dbReference type="Gene3D" id="3.40.50.2300">
    <property type="match status" value="1"/>
</dbReference>
<dbReference type="SMART" id="SM00448">
    <property type="entry name" value="REC"/>
    <property type="match status" value="1"/>
</dbReference>
<evidence type="ECO:0000256" key="2">
    <source>
        <dbReference type="ARBA" id="ARBA00022500"/>
    </source>
</evidence>
<reference evidence="10 11" key="1">
    <citation type="submission" date="2016-05" db="EMBL/GenBank/DDBJ databases">
        <title>Compelete Genome Sequence of Bacteriochlorophyll-Synthesizing Bacterium Porphyrobacter neustonensis DSM 9434.</title>
        <authorList>
            <person name="Shi X.-L."/>
            <person name="Wu Y.-H."/>
            <person name="Cheng H."/>
            <person name="Xu L."/>
            <person name="Zhang X.-Q."/>
            <person name="Wang C.-S."/>
            <person name="Xu X.-W."/>
        </authorList>
    </citation>
    <scope>NUCLEOTIDE SEQUENCE [LARGE SCALE GENOMIC DNA]</scope>
    <source>
        <strain evidence="10 11">DSM 9434</strain>
    </source>
</reference>
<dbReference type="Pfam" id="PF01339">
    <property type="entry name" value="CheB_methylest"/>
    <property type="match status" value="1"/>
</dbReference>
<dbReference type="PIRSF" id="PIRSF000876">
    <property type="entry name" value="RR_chemtxs_CheB"/>
    <property type="match status" value="1"/>
</dbReference>
<dbReference type="GO" id="GO:0005737">
    <property type="term" value="C:cytoplasm"/>
    <property type="evidence" value="ECO:0007669"/>
    <property type="project" value="InterPro"/>
</dbReference>
<dbReference type="PANTHER" id="PTHR42872">
    <property type="entry name" value="PROTEIN-GLUTAMATE METHYLESTERASE/PROTEIN-GLUTAMINE GLUTAMINASE"/>
    <property type="match status" value="1"/>
</dbReference>
<dbReference type="STRING" id="1112.A9D12_10095"/>
<dbReference type="Proteomes" id="UP000078263">
    <property type="component" value="Chromosome"/>
</dbReference>
<dbReference type="PROSITE" id="PS50122">
    <property type="entry name" value="CHEB"/>
    <property type="match status" value="1"/>
</dbReference>
<dbReference type="AlphaFoldDB" id="A0A192D431"/>
<keyword evidence="3" id="KW-0378">Hydrolase</keyword>
<dbReference type="Gene3D" id="3.40.50.180">
    <property type="entry name" value="Methylesterase CheB, C-terminal domain"/>
    <property type="match status" value="1"/>
</dbReference>
<sequence>MANVKVMVVDDSAAMRALFCDILDNAKGVTVCGTAKNADDARDQLDTLKPDVLTLDVEMPGMSGMEFLEEVMANRPMPVIMLSSITQAGTGTARRALELGAVHCFPKPLHTSREEFDATVRQLGDIVVKAASGELKPGGQSGDAGAGGEARYRSDGRIVVLACGAAGIESARQVLAAYDAGCPPTIVVFDAEPAAVENAVRAMRHSLPCQLGDAVDGVSLEPGKVWLAHDPTRHVIVEAGEPPRLRLVERDPVNGCRPSADLLFGSIARAGLPALGGLLTGSGTDGVRGLAILADAGGKVFVQRPADYAPRDRYDAVRAQGMELADLRQEAIPEWILGATNAA</sequence>
<dbReference type="GO" id="GO:0000156">
    <property type="term" value="F:phosphorelay response regulator activity"/>
    <property type="evidence" value="ECO:0007669"/>
    <property type="project" value="InterPro"/>
</dbReference>
<evidence type="ECO:0000313" key="11">
    <source>
        <dbReference type="Proteomes" id="UP000078263"/>
    </source>
</evidence>
<dbReference type="CDD" id="cd17541">
    <property type="entry name" value="REC_CheB-like"/>
    <property type="match status" value="1"/>
</dbReference>
<evidence type="ECO:0000259" key="8">
    <source>
        <dbReference type="PROSITE" id="PS50110"/>
    </source>
</evidence>
<dbReference type="Pfam" id="PF00072">
    <property type="entry name" value="Response_reg"/>
    <property type="match status" value="1"/>
</dbReference>
<dbReference type="PROSITE" id="PS50110">
    <property type="entry name" value="RESPONSE_REGULATORY"/>
    <property type="match status" value="1"/>
</dbReference>
<evidence type="ECO:0000259" key="9">
    <source>
        <dbReference type="PROSITE" id="PS50122"/>
    </source>
</evidence>
<feature type="domain" description="CheB-type methylesterase" evidence="9">
    <location>
        <begin position="152"/>
        <end position="306"/>
    </location>
</feature>
<evidence type="ECO:0000256" key="4">
    <source>
        <dbReference type="ARBA" id="ARBA00039140"/>
    </source>
</evidence>
<comment type="caution">
    <text evidence="6">Lacks conserved residue(s) required for the propagation of feature annotation.</text>
</comment>
<dbReference type="EMBL" id="CP016033">
    <property type="protein sequence ID" value="ANK13233.1"/>
    <property type="molecule type" value="Genomic_DNA"/>
</dbReference>
<evidence type="ECO:0000256" key="3">
    <source>
        <dbReference type="ARBA" id="ARBA00022801"/>
    </source>
</evidence>
<dbReference type="InterPro" id="IPR008248">
    <property type="entry name" value="CheB-like"/>
</dbReference>
<keyword evidence="11" id="KW-1185">Reference proteome</keyword>